<dbReference type="InterPro" id="IPR029064">
    <property type="entry name" value="Ribosomal_eL30-like_sf"/>
</dbReference>
<feature type="domain" description="RNA 2-O ribose methyltransferase substrate binding" evidence="5">
    <location>
        <begin position="70"/>
        <end position="144"/>
    </location>
</feature>
<feature type="region of interest" description="Disordered" evidence="4">
    <location>
        <begin position="1"/>
        <end position="66"/>
    </location>
</feature>
<dbReference type="GO" id="GO:0003723">
    <property type="term" value="F:RNA binding"/>
    <property type="evidence" value="ECO:0007669"/>
    <property type="project" value="InterPro"/>
</dbReference>
<dbReference type="InterPro" id="IPR013123">
    <property type="entry name" value="SpoU_subst-bd"/>
</dbReference>
<dbReference type="Pfam" id="PF00588">
    <property type="entry name" value="SpoU_methylase"/>
    <property type="match status" value="1"/>
</dbReference>
<dbReference type="AlphaFoldDB" id="A0A7W3QQI5"/>
<evidence type="ECO:0000256" key="3">
    <source>
        <dbReference type="ARBA" id="ARBA00022679"/>
    </source>
</evidence>
<evidence type="ECO:0000313" key="6">
    <source>
        <dbReference type="EMBL" id="MBA8955676.1"/>
    </source>
</evidence>
<evidence type="ECO:0000256" key="1">
    <source>
        <dbReference type="ARBA" id="ARBA00007228"/>
    </source>
</evidence>
<proteinExistence type="inferred from homology"/>
<evidence type="ECO:0000256" key="4">
    <source>
        <dbReference type="SAM" id="MobiDB-lite"/>
    </source>
</evidence>
<dbReference type="SUPFAM" id="SSF75217">
    <property type="entry name" value="alpha/beta knot"/>
    <property type="match status" value="1"/>
</dbReference>
<dbReference type="EC" id="2.1.1.185" evidence="6"/>
<dbReference type="Proteomes" id="UP000572680">
    <property type="component" value="Unassembled WGS sequence"/>
</dbReference>
<dbReference type="InterPro" id="IPR029028">
    <property type="entry name" value="Alpha/beta_knot_MTases"/>
</dbReference>
<dbReference type="GO" id="GO:0008173">
    <property type="term" value="F:RNA methyltransferase activity"/>
    <property type="evidence" value="ECO:0007669"/>
    <property type="project" value="InterPro"/>
</dbReference>
<keyword evidence="2 6" id="KW-0489">Methyltransferase</keyword>
<dbReference type="PANTHER" id="PTHR46429">
    <property type="entry name" value="23S RRNA (GUANOSINE-2'-O-)-METHYLTRANSFERASE RLMB"/>
    <property type="match status" value="1"/>
</dbReference>
<accession>A0A7W3QQI5</accession>
<dbReference type="InterPro" id="IPR004441">
    <property type="entry name" value="rRNA_MeTrfase_TrmH"/>
</dbReference>
<dbReference type="GO" id="GO:0032259">
    <property type="term" value="P:methylation"/>
    <property type="evidence" value="ECO:0007669"/>
    <property type="project" value="UniProtKB-KW"/>
</dbReference>
<feature type="compositionally biased region" description="Low complexity" evidence="4">
    <location>
        <begin position="33"/>
        <end position="44"/>
    </location>
</feature>
<dbReference type="SUPFAM" id="SSF55315">
    <property type="entry name" value="L30e-like"/>
    <property type="match status" value="1"/>
</dbReference>
<dbReference type="GO" id="GO:0006396">
    <property type="term" value="P:RNA processing"/>
    <property type="evidence" value="ECO:0007669"/>
    <property type="project" value="InterPro"/>
</dbReference>
<evidence type="ECO:0000256" key="2">
    <source>
        <dbReference type="ARBA" id="ARBA00022603"/>
    </source>
</evidence>
<dbReference type="InterPro" id="IPR029026">
    <property type="entry name" value="tRNA_m1G_MTases_N"/>
</dbReference>
<dbReference type="EMBL" id="JACJIA010000012">
    <property type="protein sequence ID" value="MBA8955676.1"/>
    <property type="molecule type" value="Genomic_DNA"/>
</dbReference>
<comment type="similarity">
    <text evidence="1">Belongs to the class IV-like SAM-binding methyltransferase superfamily. RNA methyltransferase TrmH family.</text>
</comment>
<dbReference type="PANTHER" id="PTHR46429:SF1">
    <property type="entry name" value="23S RRNA (GUANOSINE-2'-O-)-METHYLTRANSFERASE RLMB"/>
    <property type="match status" value="1"/>
</dbReference>
<dbReference type="InterPro" id="IPR001537">
    <property type="entry name" value="SpoU_MeTrfase"/>
</dbReference>
<dbReference type="CDD" id="cd18103">
    <property type="entry name" value="SpoU-like_RlmB"/>
    <property type="match status" value="1"/>
</dbReference>
<dbReference type="Gene3D" id="3.40.1280.10">
    <property type="match status" value="1"/>
</dbReference>
<reference evidence="6 7" key="1">
    <citation type="submission" date="2020-08" db="EMBL/GenBank/DDBJ databases">
        <title>Genomic Encyclopedia of Type Strains, Phase IV (KMG-IV): sequencing the most valuable type-strain genomes for metagenomic binning, comparative biology and taxonomic classification.</title>
        <authorList>
            <person name="Goeker M."/>
        </authorList>
    </citation>
    <scope>NUCLEOTIDE SEQUENCE [LARGE SCALE GENOMIC DNA]</scope>
    <source>
        <strain evidence="6 7">DSM 44197</strain>
    </source>
</reference>
<dbReference type="Pfam" id="PF08032">
    <property type="entry name" value="SpoU_sub_bind"/>
    <property type="match status" value="1"/>
</dbReference>
<dbReference type="NCBIfam" id="TIGR00186">
    <property type="entry name" value="rRNA_methyl_3"/>
    <property type="match status" value="1"/>
</dbReference>
<comment type="caution">
    <text evidence="6">The sequence shown here is derived from an EMBL/GenBank/DDBJ whole genome shotgun (WGS) entry which is preliminary data.</text>
</comment>
<dbReference type="FunFam" id="3.40.1280.10:FF:000015">
    <property type="entry name" value="Putative tRNA/rRNA methyltransferase"/>
    <property type="match status" value="1"/>
</dbReference>
<dbReference type="RefSeq" id="WP_182847643.1">
    <property type="nucleotide sequence ID" value="NZ_BAAALP010000045.1"/>
</dbReference>
<organism evidence="6 7">
    <name type="scientific">Actinomadura namibiensis</name>
    <dbReference type="NCBI Taxonomy" id="182080"/>
    <lineage>
        <taxon>Bacteria</taxon>
        <taxon>Bacillati</taxon>
        <taxon>Actinomycetota</taxon>
        <taxon>Actinomycetes</taxon>
        <taxon>Streptosporangiales</taxon>
        <taxon>Thermomonosporaceae</taxon>
        <taxon>Actinomadura</taxon>
    </lineage>
</organism>
<dbReference type="SMART" id="SM00967">
    <property type="entry name" value="SpoU_sub_bind"/>
    <property type="match status" value="1"/>
</dbReference>
<gene>
    <name evidence="6" type="ORF">HNR61_007352</name>
</gene>
<name>A0A7W3QQI5_ACTNM</name>
<sequence>MAKRKGKGPTPKAEDRHWHGKRQKARAAKNARRTGTTTAGPAARQVKDDKPVRSGRPAGARRANGEVPELVTGRNPVVEALRAKVPGTALYVSEGRDDRVREAIQIATDRGIPLLEAGKPELDRLTDGAVHQGIALQVKPYRYAHPDDLTRGTAPLIVVLDGITDPRNLGAIVRSASAFGAAGVVIPERRAAGVTAGAWKTSAGTLASLPVAQTTNLSRQLKAYQKAGFFVVGLAADGTATVADVEVATGPIVLVVGSEGKGLGRLVSETCDLLVNIPMPGHAESLNAGVAAGIALYEISRLRTS</sequence>
<evidence type="ECO:0000313" key="7">
    <source>
        <dbReference type="Proteomes" id="UP000572680"/>
    </source>
</evidence>
<dbReference type="GO" id="GO:0005829">
    <property type="term" value="C:cytosol"/>
    <property type="evidence" value="ECO:0007669"/>
    <property type="project" value="TreeGrafter"/>
</dbReference>
<keyword evidence="3 6" id="KW-0808">Transferase</keyword>
<dbReference type="Gene3D" id="3.30.1330.30">
    <property type="match status" value="1"/>
</dbReference>
<feature type="compositionally biased region" description="Basic residues" evidence="4">
    <location>
        <begin position="18"/>
        <end position="32"/>
    </location>
</feature>
<evidence type="ECO:0000259" key="5">
    <source>
        <dbReference type="SMART" id="SM00967"/>
    </source>
</evidence>
<protein>
    <submittedName>
        <fullName evidence="6">23S rRNA (Guanosine2251-2'-O)-methyltransferase</fullName>
        <ecNumber evidence="6">2.1.1.185</ecNumber>
    </submittedName>
</protein>
<keyword evidence="7" id="KW-1185">Reference proteome</keyword>